<feature type="region of interest" description="Disordered" evidence="1">
    <location>
        <begin position="191"/>
        <end position="214"/>
    </location>
</feature>
<reference evidence="2 3" key="1">
    <citation type="submission" date="2019-09" db="EMBL/GenBank/DDBJ databases">
        <title>A chromosome-level genome assembly of the Chinese tupelo Nyssa sinensis.</title>
        <authorList>
            <person name="Yang X."/>
            <person name="Kang M."/>
            <person name="Yang Y."/>
            <person name="Xiong H."/>
            <person name="Wang M."/>
            <person name="Zhang Z."/>
            <person name="Wang Z."/>
            <person name="Wu H."/>
            <person name="Ma T."/>
            <person name="Liu J."/>
            <person name="Xi Z."/>
        </authorList>
    </citation>
    <scope>NUCLEOTIDE SEQUENCE [LARGE SCALE GENOMIC DNA]</scope>
    <source>
        <strain evidence="2">J267</strain>
        <tissue evidence="2">Leaf</tissue>
    </source>
</reference>
<protein>
    <submittedName>
        <fullName evidence="2">Uncharacterized protein</fullName>
    </submittedName>
</protein>
<feature type="region of interest" description="Disordered" evidence="1">
    <location>
        <begin position="149"/>
        <end position="172"/>
    </location>
</feature>
<dbReference type="PANTHER" id="PTHR31549">
    <property type="entry name" value="PROTEIN, PUTATIVE (DUF247)-RELATED-RELATED"/>
    <property type="match status" value="1"/>
</dbReference>
<evidence type="ECO:0000313" key="3">
    <source>
        <dbReference type="Proteomes" id="UP000325577"/>
    </source>
</evidence>
<proteinExistence type="predicted"/>
<feature type="compositionally biased region" description="Polar residues" evidence="1">
    <location>
        <begin position="149"/>
        <end position="167"/>
    </location>
</feature>
<dbReference type="OrthoDB" id="1621957at2759"/>
<dbReference type="PANTHER" id="PTHR31549:SF289">
    <property type="match status" value="1"/>
</dbReference>
<dbReference type="InterPro" id="IPR004158">
    <property type="entry name" value="DUF247_pln"/>
</dbReference>
<dbReference type="EMBL" id="CM018040">
    <property type="protein sequence ID" value="KAA8535244.1"/>
    <property type="molecule type" value="Genomic_DNA"/>
</dbReference>
<evidence type="ECO:0000256" key="1">
    <source>
        <dbReference type="SAM" id="MobiDB-lite"/>
    </source>
</evidence>
<feature type="compositionally biased region" description="Polar residues" evidence="1">
    <location>
        <begin position="197"/>
        <end position="211"/>
    </location>
</feature>
<sequence>MASISVLNWSSSEQRWADQMSRIFNEEVVVEINEDGVQVFEVPKSISVFKPNAYTPLVIGLGPYHHFRPQLYLKQRFKLARAREVLKPDQTLDHFQQMINELKALEPNIRAFYHQYLDLDPNTLASLFAIDGLFLLDILHNQVDSTGCYSPPDTSSGESSHENSGFQDDSARYNWPQGTMEIEVSGYQDDSARYNWPQDTMENENSGSQDDSASYISSLHSISTSHTDGKDDSAITRDILMLENQIPIILLKRIQRTLQRSSYADDQFFEMLKGLCRRHSPLKLEEEETKESSSPDKLHLLGLMHHLIVIRRKPPAPMPMVQLPSLAKQIMENLIGIMGALATLGISGTESILMPLMFIESLPWDMISSLLGKEKCDNCETEGEAPKVERIKIPSVSQLSNLAKISFHKASGIGDIRFYETSSSFFLPPITLNDNSEVILRNLVAYESTKPGSILEFTEYVDLMSGIIRSEKDVSLLREKKIIRGSLNDKEIFHLFNGMNKSSGKPSDEKSGLQDTVDEINKYFDNNPKTLSFSVV</sequence>
<organism evidence="2 3">
    <name type="scientific">Nyssa sinensis</name>
    <dbReference type="NCBI Taxonomy" id="561372"/>
    <lineage>
        <taxon>Eukaryota</taxon>
        <taxon>Viridiplantae</taxon>
        <taxon>Streptophyta</taxon>
        <taxon>Embryophyta</taxon>
        <taxon>Tracheophyta</taxon>
        <taxon>Spermatophyta</taxon>
        <taxon>Magnoliopsida</taxon>
        <taxon>eudicotyledons</taxon>
        <taxon>Gunneridae</taxon>
        <taxon>Pentapetalae</taxon>
        <taxon>asterids</taxon>
        <taxon>Cornales</taxon>
        <taxon>Nyssaceae</taxon>
        <taxon>Nyssa</taxon>
    </lineage>
</organism>
<keyword evidence="3" id="KW-1185">Reference proteome</keyword>
<dbReference type="Pfam" id="PF03140">
    <property type="entry name" value="DUF247"/>
    <property type="match status" value="1"/>
</dbReference>
<dbReference type="Proteomes" id="UP000325577">
    <property type="component" value="Linkage Group LG17"/>
</dbReference>
<gene>
    <name evidence="2" type="ORF">F0562_030247</name>
</gene>
<evidence type="ECO:0000313" key="2">
    <source>
        <dbReference type="EMBL" id="KAA8535244.1"/>
    </source>
</evidence>
<dbReference type="AlphaFoldDB" id="A0A5J5AXV7"/>
<accession>A0A5J5AXV7</accession>
<name>A0A5J5AXV7_9ASTE</name>